<dbReference type="Proteomes" id="UP000448575">
    <property type="component" value="Unassembled WGS sequence"/>
</dbReference>
<dbReference type="NCBIfam" id="TIGR01646">
    <property type="entry name" value="vgr_GE"/>
    <property type="match status" value="1"/>
</dbReference>
<evidence type="ECO:0000313" key="6">
    <source>
        <dbReference type="EMBL" id="MYN04487.1"/>
    </source>
</evidence>
<evidence type="ECO:0000259" key="4">
    <source>
        <dbReference type="Pfam" id="PF10106"/>
    </source>
</evidence>
<evidence type="ECO:0000259" key="5">
    <source>
        <dbReference type="Pfam" id="PF13296"/>
    </source>
</evidence>
<feature type="region of interest" description="Disordered" evidence="2">
    <location>
        <begin position="646"/>
        <end position="683"/>
    </location>
</feature>
<dbReference type="Gene3D" id="2.40.50.230">
    <property type="entry name" value="Gp5 N-terminal domain"/>
    <property type="match status" value="1"/>
</dbReference>
<gene>
    <name evidence="6" type="primary">tssI</name>
    <name evidence="6" type="ORF">GTP41_20555</name>
</gene>
<dbReference type="InterPro" id="IPR018769">
    <property type="entry name" value="VgrG2_DUF2345"/>
</dbReference>
<dbReference type="InterPro" id="IPR037026">
    <property type="entry name" value="Vgr_OB-fold_dom_sf"/>
</dbReference>
<dbReference type="SUPFAM" id="SSF69279">
    <property type="entry name" value="Phage tail proteins"/>
    <property type="match status" value="2"/>
</dbReference>
<dbReference type="InterPro" id="IPR006533">
    <property type="entry name" value="T6SS_Vgr_RhsGE"/>
</dbReference>
<evidence type="ECO:0000313" key="7">
    <source>
        <dbReference type="Proteomes" id="UP000448575"/>
    </source>
</evidence>
<feature type="compositionally biased region" description="Basic and acidic residues" evidence="2">
    <location>
        <begin position="937"/>
        <end position="958"/>
    </location>
</feature>
<dbReference type="InterPro" id="IPR028244">
    <property type="entry name" value="T6SS_Rhs_Vgr_dom"/>
</dbReference>
<feature type="compositionally biased region" description="Polar residues" evidence="2">
    <location>
        <begin position="654"/>
        <end position="672"/>
    </location>
</feature>
<dbReference type="RefSeq" id="WP_161027449.1">
    <property type="nucleotide sequence ID" value="NZ_WWCJ01000017.1"/>
</dbReference>
<dbReference type="Pfam" id="PF05954">
    <property type="entry name" value="Phage_GPD"/>
    <property type="match status" value="1"/>
</dbReference>
<feature type="region of interest" description="Disordered" evidence="2">
    <location>
        <begin position="934"/>
        <end position="958"/>
    </location>
</feature>
<evidence type="ECO:0000259" key="3">
    <source>
        <dbReference type="Pfam" id="PF04717"/>
    </source>
</evidence>
<name>A0A6N9HMH6_9BURK</name>
<evidence type="ECO:0000256" key="1">
    <source>
        <dbReference type="ARBA" id="ARBA00005558"/>
    </source>
</evidence>
<comment type="caution">
    <text evidence="6">The sequence shown here is derived from an EMBL/GenBank/DDBJ whole genome shotgun (WGS) entry which is preliminary data.</text>
</comment>
<comment type="similarity">
    <text evidence="1">Belongs to the VgrG protein family.</text>
</comment>
<evidence type="ECO:0000256" key="2">
    <source>
        <dbReference type="SAM" id="MobiDB-lite"/>
    </source>
</evidence>
<dbReference type="SUPFAM" id="SSF69255">
    <property type="entry name" value="gp5 N-terminal domain-like"/>
    <property type="match status" value="1"/>
</dbReference>
<feature type="domain" description="Putative type VI secretion system Rhs element associated Vgr" evidence="5">
    <location>
        <begin position="565"/>
        <end position="672"/>
    </location>
</feature>
<keyword evidence="7" id="KW-1185">Reference proteome</keyword>
<dbReference type="Gene3D" id="2.30.110.50">
    <property type="match status" value="1"/>
</dbReference>
<reference evidence="6 7" key="1">
    <citation type="submission" date="2019-12" db="EMBL/GenBank/DDBJ databases">
        <title>Novel species isolated from a subtropical stream in China.</title>
        <authorList>
            <person name="Lu H."/>
        </authorList>
    </citation>
    <scope>NUCLEOTIDE SEQUENCE [LARGE SCALE GENOMIC DNA]</scope>
    <source>
        <strain evidence="6 7">DS3</strain>
    </source>
</reference>
<feature type="domain" description="Gp5/Type VI secretion system Vgr protein OB-fold" evidence="3">
    <location>
        <begin position="457"/>
        <end position="509"/>
    </location>
</feature>
<dbReference type="Pfam" id="PF13296">
    <property type="entry name" value="T6SS_Vgr"/>
    <property type="match status" value="1"/>
</dbReference>
<organism evidence="6 7">
    <name type="scientific">Pseudoduganella guangdongensis</name>
    <dbReference type="NCBI Taxonomy" id="2692179"/>
    <lineage>
        <taxon>Bacteria</taxon>
        <taxon>Pseudomonadati</taxon>
        <taxon>Pseudomonadota</taxon>
        <taxon>Betaproteobacteria</taxon>
        <taxon>Burkholderiales</taxon>
        <taxon>Oxalobacteraceae</taxon>
        <taxon>Telluria group</taxon>
        <taxon>Pseudoduganella</taxon>
    </lineage>
</organism>
<dbReference type="NCBIfam" id="TIGR03361">
    <property type="entry name" value="VI_Rhs_Vgr"/>
    <property type="match status" value="1"/>
</dbReference>
<dbReference type="EMBL" id="WWCJ01000017">
    <property type="protein sequence ID" value="MYN04487.1"/>
    <property type="molecule type" value="Genomic_DNA"/>
</dbReference>
<dbReference type="Gene3D" id="3.55.50.10">
    <property type="entry name" value="Baseplate protein-like domains"/>
    <property type="match status" value="1"/>
</dbReference>
<sequence>MLDRITQDTRLLRLTTCAPLIVECVRGEEAIGKPFVFDISTLATDAAIPLKTLIGQPALLELVTAAGPQALRPFHGHITAIELSASNGGMARYSMRVEPWTAFLAQNRDSRVFQDLSVCDILDAVLGSWQGQGTLVPEWRFELADRAAYPKRSLCTQYQESDWAFAERLMAEEGLFYYYEHRSDGHVLVIADHNGAFQTNTQASVRFTQAGAVMREDSMDRWRQQASLLTGEIALQSWDYRTLGLRPASAGGAGDSGLPLTARDVPGAYAYTSREHGQRLADRRLQALDVARNNVTGAGTVRTMAPATRFTLLGEPASGGTGEFIATRVLHLMHNNLAAQMRSNIQREIGQAALQLLNDADLADSRHATGSTIAERPLYRNRVDAIEAALPYRSSAEWKRPTVHGQQTAVVVGPSGAPVFTDRDHRVKVQFHWQRGASSHSRLGPALQASDSGAPADDSAGTWVRVATPLAPIAGANWGSNTLPRVGQEVLVDFLEGDIDRPVIIGALYNGAGQADAQHNKVAAGTGAATGNAPAWFPGEAGGHAHPAALSGLKSQAMQSSQSGSGAYSQLVFDDTPGQARVALQRHAKPHTGTAELNLGHLRHQTDNQRLHDAGFGAELKTEHALALRAGQGMLLSSQAARGASGQVLDSRPASRQVTASKQSQTSLAQQAKTHKADLPKEAEADKLPAISGMERTVGILEADNGEGVKAYNTPLLQLDSPAGIVAATPANAILASDVSSSIAAGHAINFAAQANLHHAAQGGISLFTYGKASDPAKPAKETGLHLHAASGKFSSQSQEASTLLTADKLLTVASINAEVNVAAKQHVLLTTQGAAIRIEGGNITLNAPGKIDFKASKKELSGAASGEASLPALPKPDQAKNDIDLMFLYDDLDAVPGAPYKVRFADGTVREGTLDDKGQARLLSVPYGEYTVEFGEDPRDWEPPPLEPGEHKDPKVREQGRLAIEQARLEHERKQA</sequence>
<dbReference type="Gene3D" id="4.10.220.110">
    <property type="match status" value="1"/>
</dbReference>
<accession>A0A6N9HMH6</accession>
<protein>
    <submittedName>
        <fullName evidence="6">Type VI secretion system tip protein VgrG</fullName>
    </submittedName>
</protein>
<dbReference type="Pfam" id="PF10106">
    <property type="entry name" value="DUF2345"/>
    <property type="match status" value="1"/>
</dbReference>
<dbReference type="AlphaFoldDB" id="A0A6N9HMH6"/>
<feature type="domain" description="DUF2345" evidence="4">
    <location>
        <begin position="706"/>
        <end position="865"/>
    </location>
</feature>
<dbReference type="InterPro" id="IPR017847">
    <property type="entry name" value="T6SS_RhsGE_Vgr_subset"/>
</dbReference>
<proteinExistence type="inferred from homology"/>
<dbReference type="Pfam" id="PF04717">
    <property type="entry name" value="Phage_base_V"/>
    <property type="match status" value="1"/>
</dbReference>
<dbReference type="InterPro" id="IPR006531">
    <property type="entry name" value="Gp5/Vgr_OB"/>
</dbReference>